<evidence type="ECO:0000313" key="2">
    <source>
        <dbReference type="Proteomes" id="UP000676565"/>
    </source>
</evidence>
<dbReference type="Proteomes" id="UP000676565">
    <property type="component" value="Unassembled WGS sequence"/>
</dbReference>
<dbReference type="RefSeq" id="WP_210656653.1">
    <property type="nucleotide sequence ID" value="NZ_JAGKQQ010000001.1"/>
</dbReference>
<name>A0ABS5BV49_9BACT</name>
<proteinExistence type="predicted"/>
<gene>
    <name evidence="1" type="ORF">J8F10_19940</name>
</gene>
<keyword evidence="2" id="KW-1185">Reference proteome</keyword>
<reference evidence="1 2" key="1">
    <citation type="submission" date="2021-04" db="EMBL/GenBank/DDBJ databases">
        <authorList>
            <person name="Ivanova A."/>
        </authorList>
    </citation>
    <scope>NUCLEOTIDE SEQUENCE [LARGE SCALE GENOMIC DNA]</scope>
    <source>
        <strain evidence="1 2">G18</strain>
    </source>
</reference>
<sequence length="107" mass="11455">MATFYLLPPRECLERAVSDLFAKLLPGLPLPVDVWGTLAEQLASVTGWADDTFLIPRDELPDGEPAPALVEGFGADPGDRVVDVSLARPARTWVVTQADVSGIALAR</sequence>
<evidence type="ECO:0000313" key="1">
    <source>
        <dbReference type="EMBL" id="MBP3957525.1"/>
    </source>
</evidence>
<comment type="caution">
    <text evidence="1">The sequence shown here is derived from an EMBL/GenBank/DDBJ whole genome shotgun (WGS) entry which is preliminary data.</text>
</comment>
<organism evidence="1 2">
    <name type="scientific">Gemmata palustris</name>
    <dbReference type="NCBI Taxonomy" id="2822762"/>
    <lineage>
        <taxon>Bacteria</taxon>
        <taxon>Pseudomonadati</taxon>
        <taxon>Planctomycetota</taxon>
        <taxon>Planctomycetia</taxon>
        <taxon>Gemmatales</taxon>
        <taxon>Gemmataceae</taxon>
        <taxon>Gemmata</taxon>
    </lineage>
</organism>
<accession>A0ABS5BV49</accession>
<protein>
    <submittedName>
        <fullName evidence="1">Uncharacterized protein</fullName>
    </submittedName>
</protein>
<dbReference type="EMBL" id="JAGKQQ010000001">
    <property type="protein sequence ID" value="MBP3957525.1"/>
    <property type="molecule type" value="Genomic_DNA"/>
</dbReference>